<dbReference type="OrthoDB" id="9808891at2"/>
<dbReference type="SUPFAM" id="SSF54534">
    <property type="entry name" value="FKBP-like"/>
    <property type="match status" value="1"/>
</dbReference>
<dbReference type="EMBL" id="FOHV01000015">
    <property type="protein sequence ID" value="SET30120.1"/>
    <property type="molecule type" value="Genomic_DNA"/>
</dbReference>
<dbReference type="InterPro" id="IPR048261">
    <property type="entry name" value="SlpA/SlyD-like_ins_sf"/>
</dbReference>
<dbReference type="InterPro" id="IPR046357">
    <property type="entry name" value="PPIase_dom_sf"/>
</dbReference>
<organism evidence="12 13">
    <name type="scientific">Thorsellia anophelis DSM 18579</name>
    <dbReference type="NCBI Taxonomy" id="1123402"/>
    <lineage>
        <taxon>Bacteria</taxon>
        <taxon>Pseudomonadati</taxon>
        <taxon>Pseudomonadota</taxon>
        <taxon>Gammaproteobacteria</taxon>
        <taxon>Enterobacterales</taxon>
        <taxon>Thorselliaceae</taxon>
        <taxon>Thorsellia</taxon>
    </lineage>
</organism>
<evidence type="ECO:0000256" key="1">
    <source>
        <dbReference type="ARBA" id="ARBA00000971"/>
    </source>
</evidence>
<proteinExistence type="inferred from homology"/>
<feature type="domain" description="PPIase FKBP-type" evidence="11">
    <location>
        <begin position="6"/>
        <end position="80"/>
    </location>
</feature>
<dbReference type="PANTHER" id="PTHR47861">
    <property type="entry name" value="FKBP-TYPE PEPTIDYL-PROLYL CIS-TRANS ISOMERASE SLYD"/>
    <property type="match status" value="1"/>
</dbReference>
<evidence type="ECO:0000256" key="2">
    <source>
        <dbReference type="ARBA" id="ARBA00004496"/>
    </source>
</evidence>
<evidence type="ECO:0000256" key="6">
    <source>
        <dbReference type="ARBA" id="ARBA00023186"/>
    </source>
</evidence>
<evidence type="ECO:0000313" key="12">
    <source>
        <dbReference type="EMBL" id="SET30120.1"/>
    </source>
</evidence>
<protein>
    <recommendedName>
        <fullName evidence="10">Peptidyl-prolyl cis-trans isomerase</fullName>
        <ecNumber evidence="10">5.2.1.8</ecNumber>
    </recommendedName>
</protein>
<reference evidence="13" key="1">
    <citation type="submission" date="2016-10" db="EMBL/GenBank/DDBJ databases">
        <authorList>
            <person name="Varghese N."/>
            <person name="Submissions S."/>
        </authorList>
    </citation>
    <scope>NUCLEOTIDE SEQUENCE [LARGE SCALE GENOMIC DNA]</scope>
    <source>
        <strain evidence="13">DSM 18579</strain>
    </source>
</reference>
<dbReference type="NCBIfam" id="NF008008">
    <property type="entry name" value="PRK10737.1"/>
    <property type="match status" value="1"/>
</dbReference>
<evidence type="ECO:0000256" key="9">
    <source>
        <dbReference type="PROSITE-ProRule" id="PRU00277"/>
    </source>
</evidence>
<name>A0A1I0DDD0_9GAMM</name>
<evidence type="ECO:0000256" key="10">
    <source>
        <dbReference type="RuleBase" id="RU003915"/>
    </source>
</evidence>
<comment type="catalytic activity">
    <reaction evidence="1 9 10">
        <text>[protein]-peptidylproline (omega=180) = [protein]-peptidylproline (omega=0)</text>
        <dbReference type="Rhea" id="RHEA:16237"/>
        <dbReference type="Rhea" id="RHEA-COMP:10747"/>
        <dbReference type="Rhea" id="RHEA-COMP:10748"/>
        <dbReference type="ChEBI" id="CHEBI:83833"/>
        <dbReference type="ChEBI" id="CHEBI:83834"/>
        <dbReference type="EC" id="5.2.1.8"/>
    </reaction>
</comment>
<evidence type="ECO:0000256" key="8">
    <source>
        <dbReference type="ARBA" id="ARBA00037071"/>
    </source>
</evidence>
<accession>A0A1I0DDD0</accession>
<dbReference type="AlphaFoldDB" id="A0A1I0DDD0"/>
<dbReference type="EC" id="5.2.1.8" evidence="10"/>
<comment type="subcellular location">
    <subcellularLocation>
        <location evidence="2">Cytoplasm</location>
    </subcellularLocation>
</comment>
<dbReference type="PANTHER" id="PTHR47861:SF3">
    <property type="entry name" value="FKBP-TYPE PEPTIDYL-PROLYL CIS-TRANS ISOMERASE SLYD"/>
    <property type="match status" value="1"/>
</dbReference>
<evidence type="ECO:0000256" key="5">
    <source>
        <dbReference type="ARBA" id="ARBA00023110"/>
    </source>
</evidence>
<keyword evidence="5 9" id="KW-0697">Rotamase</keyword>
<dbReference type="PROSITE" id="PS50059">
    <property type="entry name" value="FKBP_PPIASE"/>
    <property type="match status" value="1"/>
</dbReference>
<keyword evidence="13" id="KW-1185">Reference proteome</keyword>
<dbReference type="GO" id="GO:0005737">
    <property type="term" value="C:cytoplasm"/>
    <property type="evidence" value="ECO:0007669"/>
    <property type="project" value="UniProtKB-SubCell"/>
</dbReference>
<evidence type="ECO:0000256" key="7">
    <source>
        <dbReference type="ARBA" id="ARBA00023235"/>
    </source>
</evidence>
<dbReference type="Gene3D" id="3.10.50.40">
    <property type="match status" value="1"/>
</dbReference>
<dbReference type="Gene3D" id="2.40.10.330">
    <property type="match status" value="1"/>
</dbReference>
<keyword evidence="4" id="KW-0963">Cytoplasm</keyword>
<dbReference type="GO" id="GO:0003755">
    <property type="term" value="F:peptidyl-prolyl cis-trans isomerase activity"/>
    <property type="evidence" value="ECO:0007669"/>
    <property type="project" value="UniProtKB-UniRule"/>
</dbReference>
<evidence type="ECO:0000256" key="3">
    <source>
        <dbReference type="ARBA" id="ARBA00006577"/>
    </source>
</evidence>
<dbReference type="Pfam" id="PF00254">
    <property type="entry name" value="FKBP_C"/>
    <property type="match status" value="1"/>
</dbReference>
<evidence type="ECO:0000259" key="11">
    <source>
        <dbReference type="PROSITE" id="PS50059"/>
    </source>
</evidence>
<evidence type="ECO:0000313" key="13">
    <source>
        <dbReference type="Proteomes" id="UP000242642"/>
    </source>
</evidence>
<keyword evidence="7 9" id="KW-0413">Isomerase</keyword>
<comment type="function">
    <text evidence="8">Also involved in hydrogenase metallocenter assembly, probably by participating in the nickel insertion step. This function in hydrogenase biosynthesis requires chaperone activity and the presence of the metal-binding domain, but not PPIase activity.</text>
</comment>
<comment type="similarity">
    <text evidence="3 10">Belongs to the FKBP-type PPIase family.</text>
</comment>
<dbReference type="GO" id="GO:0042026">
    <property type="term" value="P:protein refolding"/>
    <property type="evidence" value="ECO:0007669"/>
    <property type="project" value="UniProtKB-ARBA"/>
</dbReference>
<sequence length="161" mass="17699">MKIVKDVVVSLAYIMKNQDGVILDEATIDNPLDYLHGHFNLVDGLENELEGHVVGDKLEVTVTPENGYGEYDDDLVQRVPAEVFGDTEELEVGMRFLADTDQGQIPVEITAIEDGFVVVDANHTLAGQTMHFSVEVLAIREALPEELSHGHAHGAHGHHHD</sequence>
<dbReference type="Proteomes" id="UP000242642">
    <property type="component" value="Unassembled WGS sequence"/>
</dbReference>
<dbReference type="InterPro" id="IPR001179">
    <property type="entry name" value="PPIase_FKBP_dom"/>
</dbReference>
<dbReference type="STRING" id="1123402.SAMN02583745_01936"/>
<evidence type="ECO:0000256" key="4">
    <source>
        <dbReference type="ARBA" id="ARBA00022490"/>
    </source>
</evidence>
<gene>
    <name evidence="12" type="ORF">SAMN02583745_01936</name>
</gene>
<keyword evidence="6" id="KW-0143">Chaperone</keyword>